<dbReference type="STRING" id="243275.TDE_2237"/>
<dbReference type="PaxDb" id="243275-TDE_2237"/>
<evidence type="ECO:0000313" key="2">
    <source>
        <dbReference type="Proteomes" id="UP000008212"/>
    </source>
</evidence>
<protein>
    <submittedName>
        <fullName evidence="1">Uncharacterized protein</fullName>
    </submittedName>
</protein>
<sequence>MKKIANYKKIFIIDIKNFFAELSVFSRFTPTAVK</sequence>
<dbReference type="AlphaFoldDB" id="Q73KI1"/>
<evidence type="ECO:0000313" key="1">
    <source>
        <dbReference type="EMBL" id="AAS12756.1"/>
    </source>
</evidence>
<dbReference type="EMBL" id="AE017226">
    <property type="protein sequence ID" value="AAS12756.1"/>
    <property type="molecule type" value="Genomic_DNA"/>
</dbReference>
<name>Q73KI1_TREDE</name>
<accession>Q73KI1</accession>
<organism evidence="1 2">
    <name type="scientific">Treponema denticola (strain ATCC 35405 / DSM 14222 / CIP 103919 / JCM 8153 / KCTC 15104)</name>
    <dbReference type="NCBI Taxonomy" id="243275"/>
    <lineage>
        <taxon>Bacteria</taxon>
        <taxon>Pseudomonadati</taxon>
        <taxon>Spirochaetota</taxon>
        <taxon>Spirochaetia</taxon>
        <taxon>Spirochaetales</taxon>
        <taxon>Treponemataceae</taxon>
        <taxon>Treponema</taxon>
    </lineage>
</organism>
<dbReference type="Proteomes" id="UP000008212">
    <property type="component" value="Chromosome"/>
</dbReference>
<dbReference type="HOGENOM" id="CLU_3376604_0_0_12"/>
<dbReference type="KEGG" id="tde:TDE_2237"/>
<keyword evidence="2" id="KW-1185">Reference proteome</keyword>
<proteinExistence type="predicted"/>
<reference evidence="1 2" key="1">
    <citation type="journal article" date="2004" name="Proc. Natl. Acad. Sci. U.S.A.">
        <title>Comparison of the genome of the oral pathogen Treponema denticola with other spirochete genomes.</title>
        <authorList>
            <person name="Seshadri R."/>
            <person name="Myers G.S."/>
            <person name="Tettelin H."/>
            <person name="Eisen J.A."/>
            <person name="Heidelberg J.F."/>
            <person name="Dodson R.J."/>
            <person name="Davidsen T.M."/>
            <person name="DeBoy R.T."/>
            <person name="Fouts D.E."/>
            <person name="Haft D.H."/>
            <person name="Selengut J."/>
            <person name="Ren Q."/>
            <person name="Brinkac L.M."/>
            <person name="Madupu R."/>
            <person name="Kolonay J."/>
            <person name="Durkin S.A."/>
            <person name="Daugherty S.C."/>
            <person name="Shetty J."/>
            <person name="Shvartsbeyn A."/>
            <person name="Gebregeorgis E."/>
            <person name="Geer K."/>
            <person name="Tsegaye G."/>
            <person name="Malek J."/>
            <person name="Ayodeji B."/>
            <person name="Shatsman S."/>
            <person name="McLeod M.P."/>
            <person name="Smajs D."/>
            <person name="Howell J.K."/>
            <person name="Pal S."/>
            <person name="Amin A."/>
            <person name="Vashisth P."/>
            <person name="McNeill T.Z."/>
            <person name="Xiang Q."/>
            <person name="Sodergren E."/>
            <person name="Baca E."/>
            <person name="Weinstock G.M."/>
            <person name="Norris S.J."/>
            <person name="Fraser C.M."/>
            <person name="Paulsen I.T."/>
        </authorList>
    </citation>
    <scope>NUCLEOTIDE SEQUENCE [LARGE SCALE GENOMIC DNA]</scope>
    <source>
        <strain evidence="2">ATCC 35405 / DSM 14222 / CIP 103919 / JCM 8153 / KCTC 15104</strain>
    </source>
</reference>
<gene>
    <name evidence="1" type="ordered locus">TDE_2237</name>
</gene>